<dbReference type="AlphaFoldDB" id="A0AAN8QI56"/>
<dbReference type="Gene3D" id="3.40.630.30">
    <property type="match status" value="1"/>
</dbReference>
<evidence type="ECO:0000313" key="2">
    <source>
        <dbReference type="EMBL" id="KAK6196304.1"/>
    </source>
</evidence>
<dbReference type="PROSITE" id="PS51186">
    <property type="entry name" value="GNAT"/>
    <property type="match status" value="1"/>
</dbReference>
<dbReference type="InterPro" id="IPR000182">
    <property type="entry name" value="GNAT_dom"/>
</dbReference>
<sequence>MGTRIDDTLLPELLRKLKDGLPESYKEYSHVKNTIEKKWTSVDFYVDQWPEFTALVIRPHPQKHELKYTDKYHFVYGTNTKQLMNIITADGFINWLERVTFGAVPSRFWSAIDDLLIEKKGEIIKAPGCIVHTITKEELVLHDVPDGMKLKWMNHNEAPELYRSNSKYQLTGVLEYSQALISKFRSLALITKTGQEFVGVASQTYYGTIGFLFVHEQYRGNGCAKVILSHLAKSLLDDNQMFVSLAEDDNTPAIRIHRSVGFKPIALRTRWFRFKPGNLS</sequence>
<dbReference type="GO" id="GO:0005739">
    <property type="term" value="C:mitochondrion"/>
    <property type="evidence" value="ECO:0007669"/>
    <property type="project" value="InterPro"/>
</dbReference>
<feature type="domain" description="N-acetyltransferase" evidence="1">
    <location>
        <begin position="148"/>
        <end position="280"/>
    </location>
</feature>
<organism evidence="2 3">
    <name type="scientific">Patella caerulea</name>
    <name type="common">Rayed Mediterranean limpet</name>
    <dbReference type="NCBI Taxonomy" id="87958"/>
    <lineage>
        <taxon>Eukaryota</taxon>
        <taxon>Metazoa</taxon>
        <taxon>Spiralia</taxon>
        <taxon>Lophotrochozoa</taxon>
        <taxon>Mollusca</taxon>
        <taxon>Gastropoda</taxon>
        <taxon>Patellogastropoda</taxon>
        <taxon>Patelloidea</taxon>
        <taxon>Patellidae</taxon>
        <taxon>Patella</taxon>
    </lineage>
</organism>
<comment type="caution">
    <text evidence="2">The sequence shown here is derived from an EMBL/GenBank/DDBJ whole genome shotgun (WGS) entry which is preliminary data.</text>
</comment>
<evidence type="ECO:0000259" key="1">
    <source>
        <dbReference type="PROSITE" id="PS51186"/>
    </source>
</evidence>
<reference evidence="2 3" key="1">
    <citation type="submission" date="2024-01" db="EMBL/GenBank/DDBJ databases">
        <title>The genome of the rayed Mediterranean limpet Patella caerulea (Linnaeus, 1758).</title>
        <authorList>
            <person name="Anh-Thu Weber A."/>
            <person name="Halstead-Nussloch G."/>
        </authorList>
    </citation>
    <scope>NUCLEOTIDE SEQUENCE [LARGE SCALE GENOMIC DNA]</scope>
    <source>
        <strain evidence="2">AATW-2023a</strain>
        <tissue evidence="2">Whole specimen</tissue>
    </source>
</reference>
<dbReference type="PANTHER" id="PTHR20958:SF6">
    <property type="entry name" value="GLYCINE N-ACYLTRANSFERASE-LIKE PROTEIN"/>
    <property type="match status" value="1"/>
</dbReference>
<dbReference type="SUPFAM" id="SSF55729">
    <property type="entry name" value="Acyl-CoA N-acyltransferases (Nat)"/>
    <property type="match status" value="1"/>
</dbReference>
<accession>A0AAN8QI56</accession>
<name>A0AAN8QI56_PATCE</name>
<proteinExistence type="predicted"/>
<dbReference type="Pfam" id="PF06021">
    <property type="entry name" value="Gly_acyl_tr_N"/>
    <property type="match status" value="1"/>
</dbReference>
<dbReference type="EMBL" id="JAZGQO010000001">
    <property type="protein sequence ID" value="KAK6196304.1"/>
    <property type="molecule type" value="Genomic_DNA"/>
</dbReference>
<dbReference type="InterPro" id="IPR016181">
    <property type="entry name" value="Acyl_CoA_acyltransferase"/>
</dbReference>
<dbReference type="InterPro" id="IPR053225">
    <property type="entry name" value="Acyl-CoA_N-acyltransferase"/>
</dbReference>
<dbReference type="InterPro" id="IPR013653">
    <property type="entry name" value="GCN5-like_dom"/>
</dbReference>
<dbReference type="InterPro" id="IPR015938">
    <property type="entry name" value="Glycine_N-acyltransferase_N"/>
</dbReference>
<dbReference type="Pfam" id="PF08445">
    <property type="entry name" value="FR47"/>
    <property type="match status" value="1"/>
</dbReference>
<gene>
    <name evidence="2" type="ORF">SNE40_001554</name>
</gene>
<evidence type="ECO:0000313" key="3">
    <source>
        <dbReference type="Proteomes" id="UP001347796"/>
    </source>
</evidence>
<dbReference type="Proteomes" id="UP001347796">
    <property type="component" value="Unassembled WGS sequence"/>
</dbReference>
<protein>
    <recommendedName>
        <fullName evidence="1">N-acetyltransferase domain-containing protein</fullName>
    </recommendedName>
</protein>
<keyword evidence="3" id="KW-1185">Reference proteome</keyword>
<dbReference type="PANTHER" id="PTHR20958">
    <property type="entry name" value="GLYCINE N-ACYLTRANSFERASE-LIKE PROTEIN"/>
    <property type="match status" value="1"/>
</dbReference>
<dbReference type="GO" id="GO:0047961">
    <property type="term" value="F:glycine N-acyltransferase activity"/>
    <property type="evidence" value="ECO:0007669"/>
    <property type="project" value="InterPro"/>
</dbReference>